<dbReference type="PANTHER" id="PTHR30514">
    <property type="entry name" value="GLUCOKINASE"/>
    <property type="match status" value="1"/>
</dbReference>
<evidence type="ECO:0000313" key="7">
    <source>
        <dbReference type="Proteomes" id="UP001179842"/>
    </source>
</evidence>
<feature type="domain" description="HTH rpiR-type" evidence="4">
    <location>
        <begin position="5"/>
        <end position="81"/>
    </location>
</feature>
<gene>
    <name evidence="6" type="ORF">QEG99_04145</name>
</gene>
<keyword evidence="1" id="KW-0805">Transcription regulation</keyword>
<proteinExistence type="predicted"/>
<feature type="domain" description="SIS" evidence="5">
    <location>
        <begin position="127"/>
        <end position="260"/>
    </location>
</feature>
<evidence type="ECO:0000259" key="5">
    <source>
        <dbReference type="PROSITE" id="PS51464"/>
    </source>
</evidence>
<dbReference type="PROSITE" id="PS51464">
    <property type="entry name" value="SIS"/>
    <property type="match status" value="1"/>
</dbReference>
<dbReference type="EMBL" id="CP122979">
    <property type="protein sequence ID" value="WGI36626.1"/>
    <property type="molecule type" value="Genomic_DNA"/>
</dbReference>
<dbReference type="SUPFAM" id="SSF53697">
    <property type="entry name" value="SIS domain"/>
    <property type="match status" value="1"/>
</dbReference>
<evidence type="ECO:0000256" key="2">
    <source>
        <dbReference type="ARBA" id="ARBA00023125"/>
    </source>
</evidence>
<dbReference type="InterPro" id="IPR035472">
    <property type="entry name" value="RpiR-like_SIS"/>
</dbReference>
<dbReference type="InterPro" id="IPR036388">
    <property type="entry name" value="WH-like_DNA-bd_sf"/>
</dbReference>
<organism evidence="6 7">
    <name type="scientific">Mesomycoplasma lagogenitalium</name>
    <dbReference type="NCBI Taxonomy" id="171286"/>
    <lineage>
        <taxon>Bacteria</taxon>
        <taxon>Bacillati</taxon>
        <taxon>Mycoplasmatota</taxon>
        <taxon>Mycoplasmoidales</taxon>
        <taxon>Metamycoplasmataceae</taxon>
        <taxon>Mesomycoplasma</taxon>
    </lineage>
</organism>
<evidence type="ECO:0000259" key="4">
    <source>
        <dbReference type="PROSITE" id="PS51071"/>
    </source>
</evidence>
<dbReference type="Proteomes" id="UP001179842">
    <property type="component" value="Chromosome"/>
</dbReference>
<dbReference type="PROSITE" id="PS51071">
    <property type="entry name" value="HTH_RPIR"/>
    <property type="match status" value="1"/>
</dbReference>
<reference evidence="6" key="1">
    <citation type="submission" date="2023-04" db="EMBL/GenBank/DDBJ databases">
        <title>Completed genome of Mycoplasma lagogenitalium type strain 12MS.</title>
        <authorList>
            <person name="Spergser J."/>
        </authorList>
    </citation>
    <scope>NUCLEOTIDE SEQUENCE</scope>
    <source>
        <strain evidence="6">12MS</strain>
    </source>
</reference>
<keyword evidence="2" id="KW-0238">DNA-binding</keyword>
<keyword evidence="3" id="KW-0804">Transcription</keyword>
<protein>
    <submittedName>
        <fullName evidence="6">SIS domain-containing protein</fullName>
    </submittedName>
</protein>
<dbReference type="RefSeq" id="WP_280101927.1">
    <property type="nucleotide sequence ID" value="NZ_CP122979.1"/>
</dbReference>
<evidence type="ECO:0000313" key="6">
    <source>
        <dbReference type="EMBL" id="WGI36626.1"/>
    </source>
</evidence>
<dbReference type="InterPro" id="IPR001347">
    <property type="entry name" value="SIS_dom"/>
</dbReference>
<dbReference type="Gene3D" id="1.10.10.10">
    <property type="entry name" value="Winged helix-like DNA-binding domain superfamily/Winged helix DNA-binding domain"/>
    <property type="match status" value="1"/>
</dbReference>
<name>A0ABY8LWJ7_9BACT</name>
<dbReference type="SUPFAM" id="SSF46689">
    <property type="entry name" value="Homeodomain-like"/>
    <property type="match status" value="1"/>
</dbReference>
<dbReference type="Gene3D" id="3.40.50.10490">
    <property type="entry name" value="Glucose-6-phosphate isomerase like protein, domain 1"/>
    <property type="match status" value="1"/>
</dbReference>
<evidence type="ECO:0000256" key="1">
    <source>
        <dbReference type="ARBA" id="ARBA00023015"/>
    </source>
</evidence>
<evidence type="ECO:0000256" key="3">
    <source>
        <dbReference type="ARBA" id="ARBA00023163"/>
    </source>
</evidence>
<dbReference type="PANTHER" id="PTHR30514:SF21">
    <property type="entry name" value="RPIR-FAMILY TRANSCRIPTIONAL REGULATOR"/>
    <property type="match status" value="1"/>
</dbReference>
<accession>A0ABY8LWJ7</accession>
<keyword evidence="7" id="KW-1185">Reference proteome</keyword>
<dbReference type="InterPro" id="IPR047640">
    <property type="entry name" value="RpiR-like"/>
</dbReference>
<sequence>MHKHNVIYLLEKYSNQNINIIYKSISIFLLSKLNEVSNLKLKEVALNSNCSQASVVNFVKKLGFSTFQRLLFQIEKDYNFISVLKEKEIDQNVEIRPVHYKIQKYYNLIQSNLIFAFHKNQDAILKLAKLLKEKKEVYLFGKGSNLEIMSIFHKYLSAKDIKCHYSYDLDLQEKWINYVKKDSLCIFFSFSGNTEPIVSNFKIIKNTECYTVSFTSNYESYLFTNSDLNLVTNLNEDVLENHASVRISFLFILLNIINML</sequence>
<dbReference type="Pfam" id="PF01380">
    <property type="entry name" value="SIS"/>
    <property type="match status" value="1"/>
</dbReference>
<dbReference type="CDD" id="cd05013">
    <property type="entry name" value="SIS_RpiR"/>
    <property type="match status" value="1"/>
</dbReference>
<dbReference type="InterPro" id="IPR000281">
    <property type="entry name" value="HTH_RpiR"/>
</dbReference>
<dbReference type="InterPro" id="IPR046348">
    <property type="entry name" value="SIS_dom_sf"/>
</dbReference>
<dbReference type="InterPro" id="IPR009057">
    <property type="entry name" value="Homeodomain-like_sf"/>
</dbReference>
<dbReference type="Pfam" id="PF01418">
    <property type="entry name" value="HTH_6"/>
    <property type="match status" value="1"/>
</dbReference>